<evidence type="ECO:0000259" key="4">
    <source>
        <dbReference type="Pfam" id="PF20774"/>
    </source>
</evidence>
<feature type="chain" id="PRO_5045273909" evidence="2">
    <location>
        <begin position="29"/>
        <end position="778"/>
    </location>
</feature>
<dbReference type="Proteomes" id="UP001501475">
    <property type="component" value="Unassembled WGS sequence"/>
</dbReference>
<feature type="domain" description="Peptidase M6-like" evidence="3">
    <location>
        <begin position="109"/>
        <end position="416"/>
    </location>
</feature>
<feature type="signal peptide" evidence="2">
    <location>
        <begin position="1"/>
        <end position="28"/>
    </location>
</feature>
<comment type="caution">
    <text evidence="5">The sequence shown here is derived from an EMBL/GenBank/DDBJ whole genome shotgun (WGS) entry which is preliminary data.</text>
</comment>
<dbReference type="Pfam" id="PF20774">
    <property type="entry name" value="InhA-like_VEG"/>
    <property type="match status" value="1"/>
</dbReference>
<dbReference type="PANTHER" id="PTHR41775">
    <property type="entry name" value="SECRETED PROTEIN-RELATED"/>
    <property type="match status" value="1"/>
</dbReference>
<dbReference type="EMBL" id="BAAAPN010000045">
    <property type="protein sequence ID" value="GAA1758697.1"/>
    <property type="molecule type" value="Genomic_DNA"/>
</dbReference>
<dbReference type="PANTHER" id="PTHR41775:SF1">
    <property type="entry name" value="PEPTIDASE M6-LIKE DOMAIN-CONTAINING PROTEIN"/>
    <property type="match status" value="1"/>
</dbReference>
<evidence type="ECO:0000313" key="6">
    <source>
        <dbReference type="Proteomes" id="UP001501475"/>
    </source>
</evidence>
<dbReference type="InterPro" id="IPR048665">
    <property type="entry name" value="InhA-like_VEG"/>
</dbReference>
<dbReference type="NCBIfam" id="TIGR03296">
    <property type="entry name" value="M6dom_TIGR03296"/>
    <property type="match status" value="1"/>
</dbReference>
<feature type="domain" description="Immune inhibitor A-like metallopeptidase VEG" evidence="4">
    <location>
        <begin position="610"/>
        <end position="764"/>
    </location>
</feature>
<feature type="compositionally biased region" description="Low complexity" evidence="1">
    <location>
        <begin position="26"/>
        <end position="36"/>
    </location>
</feature>
<keyword evidence="2" id="KW-0732">Signal</keyword>
<evidence type="ECO:0000256" key="1">
    <source>
        <dbReference type="SAM" id="MobiDB-lite"/>
    </source>
</evidence>
<dbReference type="Pfam" id="PF20773">
    <property type="entry name" value="InhA-like_MAM"/>
    <property type="match status" value="1"/>
</dbReference>
<name>A0ABP4WS60_9MICO</name>
<keyword evidence="6" id="KW-1185">Reference proteome</keyword>
<dbReference type="InterPro" id="IPR008757">
    <property type="entry name" value="Peptidase_M6-like_domain"/>
</dbReference>
<protein>
    <submittedName>
        <fullName evidence="5">Immune inhibitor A</fullName>
    </submittedName>
</protein>
<organism evidence="5 6">
    <name type="scientific">Nostocoides vanveenii</name>
    <dbReference type="NCBI Taxonomy" id="330835"/>
    <lineage>
        <taxon>Bacteria</taxon>
        <taxon>Bacillati</taxon>
        <taxon>Actinomycetota</taxon>
        <taxon>Actinomycetes</taxon>
        <taxon>Micrococcales</taxon>
        <taxon>Intrasporangiaceae</taxon>
        <taxon>Nostocoides</taxon>
    </lineage>
</organism>
<accession>A0ABP4WS60</accession>
<evidence type="ECO:0000313" key="5">
    <source>
        <dbReference type="EMBL" id="GAA1758697.1"/>
    </source>
</evidence>
<sequence length="778" mass="84467">MKRRHVGAVSGVAVAAVALALAPSSAQAGSSPAASPKDSSIKFRPGGDSLPNPLADAQAKLRQDAVAKLLSGQATLEGSGANRTIKIPGSTAPEARGTAAAKGRWVWYPTNREETIFSILTNFGSKTMAATGGSAGPMKNQIPKPDRNWDGSATDDNSTYWVDDFNRAHYLNMMFGKGESFKDFYLKQSQGRFLAKGDVSDWVTVPYNEARYGHNPVAGDGTSEADGYWNYVKDTGNSWYDAQKQAGKTDAQIKTYIKQFDKVDRYDYDGDGVYNEPDGYIDHFQAIHAGEGEEAGGGAQGEDAIWSHRWYAFSTDYGKTGPAFNKAGGTQIGNTGIWIGDYTTEPENGGLGVFTHEFGHDLGLRDYYDTADGTGMGNSTAFWTLMSSGSWLNKGGDSIGTTPGYMGPHEKLLLGWLDYDLVTYGQNRDVRVGIANKDGEQLPQAVAVLLPKRQHVEVYNTPYAGASEWWSGSGDNLQNTMSRSLDLTGASTASVSAMMWAEIEEGYDYLYAEASTDGGKNWNTVWSYTGVNPKWAPVTISLNAYAGKKIDFRFRYGTDGGLAEAGAFLDNIVVKKGSTTILTDGAENGDNGWTLNGFKRTTGTETVLSTNYYLAENRVYNGYDATLRTGPYNFGWSNTKPDWVERFPFQNGLLVWYVDNYYADNNTFAHPGSGFALPVDARPALMAIAGSPLTNRRSSYDATFGVEKTDAVTLHKNGIARTWPSVMGIRTFDDTNPNKYWSAGNPQNSVKVAGTGTKITVAKSNSSGWVLDLQVRTK</sequence>
<dbReference type="Gene3D" id="2.60.120.260">
    <property type="entry name" value="Galactose-binding domain-like"/>
    <property type="match status" value="1"/>
</dbReference>
<gene>
    <name evidence="5" type="ORF">GCM10009810_17790</name>
</gene>
<dbReference type="SUPFAM" id="SSF55486">
    <property type="entry name" value="Metalloproteases ('zincins'), catalytic domain"/>
    <property type="match status" value="1"/>
</dbReference>
<feature type="region of interest" description="Disordered" evidence="1">
    <location>
        <begin position="26"/>
        <end position="54"/>
    </location>
</feature>
<dbReference type="RefSeq" id="WP_344064995.1">
    <property type="nucleotide sequence ID" value="NZ_BAAAPN010000045.1"/>
</dbReference>
<dbReference type="Pfam" id="PF05547">
    <property type="entry name" value="Peptidase_M6"/>
    <property type="match status" value="1"/>
</dbReference>
<evidence type="ECO:0000256" key="2">
    <source>
        <dbReference type="SAM" id="SignalP"/>
    </source>
</evidence>
<evidence type="ECO:0000259" key="3">
    <source>
        <dbReference type="Pfam" id="PF05547"/>
    </source>
</evidence>
<reference evidence="6" key="1">
    <citation type="journal article" date="2019" name="Int. J. Syst. Evol. Microbiol.">
        <title>The Global Catalogue of Microorganisms (GCM) 10K type strain sequencing project: providing services to taxonomists for standard genome sequencing and annotation.</title>
        <authorList>
            <consortium name="The Broad Institute Genomics Platform"/>
            <consortium name="The Broad Institute Genome Sequencing Center for Infectious Disease"/>
            <person name="Wu L."/>
            <person name="Ma J."/>
        </authorList>
    </citation>
    <scope>NUCLEOTIDE SEQUENCE [LARGE SCALE GENOMIC DNA]</scope>
    <source>
        <strain evidence="6">JCM 15591</strain>
    </source>
</reference>
<proteinExistence type="predicted"/>